<reference evidence="3 4" key="1">
    <citation type="journal article" date="2015" name="Genome Biol.">
        <title>Comparative genomics of Steinernema reveals deeply conserved gene regulatory networks.</title>
        <authorList>
            <person name="Dillman A.R."/>
            <person name="Macchietto M."/>
            <person name="Porter C.F."/>
            <person name="Rogers A."/>
            <person name="Williams B."/>
            <person name="Antoshechkin I."/>
            <person name="Lee M.M."/>
            <person name="Goodwin Z."/>
            <person name="Lu X."/>
            <person name="Lewis E.E."/>
            <person name="Goodrich-Blair H."/>
            <person name="Stock S.P."/>
            <person name="Adams B.J."/>
            <person name="Sternberg P.W."/>
            <person name="Mortazavi A."/>
        </authorList>
    </citation>
    <scope>NUCLEOTIDE SEQUENCE [LARGE SCALE GENOMIC DNA]</scope>
    <source>
        <strain evidence="3 4">ALL</strain>
    </source>
</reference>
<sequence length="133" mass="15568">MKPTDIDAYFALKPLTQQKFCFWFRCPTKLPDDPALHRWLASYITDSCLISVAYRLHVSKGFVPQMTSTLDHNIWFHDSNFRIDDWMLYEAFSPIALNGRAYASARFWTRDGRLVMTVTQESLVRSRNDPSKL</sequence>
<dbReference type="InterPro" id="IPR029069">
    <property type="entry name" value="HotDog_dom_sf"/>
</dbReference>
<dbReference type="GO" id="GO:0047617">
    <property type="term" value="F:fatty acyl-CoA hydrolase activity"/>
    <property type="evidence" value="ECO:0007669"/>
    <property type="project" value="InterPro"/>
</dbReference>
<dbReference type="InterPro" id="IPR042171">
    <property type="entry name" value="Acyl-CoA_hotdog"/>
</dbReference>
<dbReference type="GO" id="GO:0006637">
    <property type="term" value="P:acyl-CoA metabolic process"/>
    <property type="evidence" value="ECO:0007669"/>
    <property type="project" value="InterPro"/>
</dbReference>
<dbReference type="GO" id="GO:0005782">
    <property type="term" value="C:peroxisomal matrix"/>
    <property type="evidence" value="ECO:0007669"/>
    <property type="project" value="UniProtKB-SubCell"/>
</dbReference>
<evidence type="ECO:0000259" key="2">
    <source>
        <dbReference type="Pfam" id="PF20789"/>
    </source>
</evidence>
<organism evidence="3 4">
    <name type="scientific">Steinernema carpocapsae</name>
    <name type="common">Entomopathogenic nematode</name>
    <dbReference type="NCBI Taxonomy" id="34508"/>
    <lineage>
        <taxon>Eukaryota</taxon>
        <taxon>Metazoa</taxon>
        <taxon>Ecdysozoa</taxon>
        <taxon>Nematoda</taxon>
        <taxon>Chromadorea</taxon>
        <taxon>Rhabditida</taxon>
        <taxon>Tylenchina</taxon>
        <taxon>Panagrolaimomorpha</taxon>
        <taxon>Strongyloidoidea</taxon>
        <taxon>Steinernematidae</taxon>
        <taxon>Steinernema</taxon>
    </lineage>
</organism>
<dbReference type="GO" id="GO:0009062">
    <property type="term" value="P:fatty acid catabolic process"/>
    <property type="evidence" value="ECO:0007669"/>
    <property type="project" value="TreeGrafter"/>
</dbReference>
<dbReference type="EMBL" id="AZBU02000001">
    <property type="protein sequence ID" value="TMS35542.1"/>
    <property type="molecule type" value="Genomic_DNA"/>
</dbReference>
<dbReference type="Gene3D" id="2.40.160.210">
    <property type="entry name" value="Acyl-CoA thioesterase, double hotdog domain"/>
    <property type="match status" value="1"/>
</dbReference>
<dbReference type="InterPro" id="IPR003703">
    <property type="entry name" value="Acyl_CoA_thio"/>
</dbReference>
<dbReference type="PANTHER" id="PTHR11066">
    <property type="entry name" value="ACYL-COA THIOESTERASE"/>
    <property type="match status" value="1"/>
</dbReference>
<protein>
    <recommendedName>
        <fullName evidence="2">Acyl-CoA thioesterase-like C-terminal domain-containing protein</fullName>
    </recommendedName>
</protein>
<dbReference type="AlphaFoldDB" id="A0A4U8UQW0"/>
<dbReference type="InterPro" id="IPR049450">
    <property type="entry name" value="ACOT8-like_C"/>
</dbReference>
<dbReference type="SUPFAM" id="SSF54637">
    <property type="entry name" value="Thioesterase/thiol ester dehydrase-isomerase"/>
    <property type="match status" value="1"/>
</dbReference>
<comment type="similarity">
    <text evidence="1">Belongs to the C/M/P thioester hydrolase family.</text>
</comment>
<evidence type="ECO:0000313" key="4">
    <source>
        <dbReference type="Proteomes" id="UP000298663"/>
    </source>
</evidence>
<comment type="caution">
    <text evidence="3">The sequence shown here is derived from an EMBL/GenBank/DDBJ whole genome shotgun (WGS) entry which is preliminary data.</text>
</comment>
<dbReference type="Proteomes" id="UP000298663">
    <property type="component" value="Unassembled WGS sequence"/>
</dbReference>
<dbReference type="PANTHER" id="PTHR11066:SF34">
    <property type="entry name" value="ACYL-COENZYME A THIOESTERASE 8"/>
    <property type="match status" value="1"/>
</dbReference>
<dbReference type="OrthoDB" id="68328at2759"/>
<dbReference type="CDD" id="cd03444">
    <property type="entry name" value="Thioesterase_II_repeat1"/>
    <property type="match status" value="1"/>
</dbReference>
<gene>
    <name evidence="3" type="ORF">L596_002924</name>
</gene>
<name>A0A4U8UQW0_STECR</name>
<dbReference type="Pfam" id="PF20789">
    <property type="entry name" value="4HBT_3C"/>
    <property type="match status" value="1"/>
</dbReference>
<evidence type="ECO:0000313" key="3">
    <source>
        <dbReference type="EMBL" id="TMS35542.1"/>
    </source>
</evidence>
<dbReference type="STRING" id="34508.A0A4U8UQW0"/>
<accession>A0A4U8UQW0</accession>
<keyword evidence="4" id="KW-1185">Reference proteome</keyword>
<proteinExistence type="inferred from homology"/>
<evidence type="ECO:0000256" key="1">
    <source>
        <dbReference type="ARBA" id="ARBA00006538"/>
    </source>
</evidence>
<feature type="domain" description="Acyl-CoA thioesterase-like C-terminal" evidence="2">
    <location>
        <begin position="16"/>
        <end position="124"/>
    </location>
</feature>
<reference evidence="3 4" key="2">
    <citation type="journal article" date="2019" name="G3 (Bethesda)">
        <title>Hybrid Assembly of the Genome of the Entomopathogenic Nematode Steinernema carpocapsae Identifies the X-Chromosome.</title>
        <authorList>
            <person name="Serra L."/>
            <person name="Macchietto M."/>
            <person name="Macias-Munoz A."/>
            <person name="McGill C.J."/>
            <person name="Rodriguez I.M."/>
            <person name="Rodriguez B."/>
            <person name="Murad R."/>
            <person name="Mortazavi A."/>
        </authorList>
    </citation>
    <scope>NUCLEOTIDE SEQUENCE [LARGE SCALE GENOMIC DNA]</scope>
    <source>
        <strain evidence="3 4">ALL</strain>
    </source>
</reference>